<evidence type="ECO:0000313" key="2">
    <source>
        <dbReference type="Proteomes" id="UP000680866"/>
    </source>
</evidence>
<dbReference type="KEGG" id="pry:Prubr_46520"/>
<dbReference type="EMBL" id="AP023359">
    <property type="protein sequence ID" value="BCJ67631.1"/>
    <property type="molecule type" value="Genomic_DNA"/>
</dbReference>
<reference evidence="1" key="1">
    <citation type="submission" date="2020-08" db="EMBL/GenBank/DDBJ databases">
        <title>Whole genome shotgun sequence of Polymorphospora rubra NBRC 101157.</title>
        <authorList>
            <person name="Komaki H."/>
            <person name="Tamura T."/>
        </authorList>
    </citation>
    <scope>NUCLEOTIDE SEQUENCE</scope>
    <source>
        <strain evidence="1">NBRC 101157</strain>
    </source>
</reference>
<name>A0A810N1X8_9ACTN</name>
<sequence>MVPHGRGGGVLVTGADVPQDLRVVVGGLAPEPARGRRAEEPGAQHLEDRFDRERQELVLRRLEHQRVERAVRFEVGAAFGE</sequence>
<organism evidence="1 2">
    <name type="scientific">Polymorphospora rubra</name>
    <dbReference type="NCBI Taxonomy" id="338584"/>
    <lineage>
        <taxon>Bacteria</taxon>
        <taxon>Bacillati</taxon>
        <taxon>Actinomycetota</taxon>
        <taxon>Actinomycetes</taxon>
        <taxon>Micromonosporales</taxon>
        <taxon>Micromonosporaceae</taxon>
        <taxon>Polymorphospora</taxon>
    </lineage>
</organism>
<dbReference type="Proteomes" id="UP000680866">
    <property type="component" value="Chromosome"/>
</dbReference>
<evidence type="ECO:0000313" key="1">
    <source>
        <dbReference type="EMBL" id="BCJ67631.1"/>
    </source>
</evidence>
<protein>
    <submittedName>
        <fullName evidence="1">Uncharacterized protein</fullName>
    </submittedName>
</protein>
<gene>
    <name evidence="1" type="ORF">Prubr_46520</name>
</gene>
<accession>A0A810N1X8</accession>
<keyword evidence="2" id="KW-1185">Reference proteome</keyword>
<dbReference type="AlphaFoldDB" id="A0A810N1X8"/>
<proteinExistence type="predicted"/>